<proteinExistence type="inferred from homology"/>
<dbReference type="PANTHER" id="PTHR23292">
    <property type="entry name" value="LIPOPOLYSACCHARIDE-INDUCED TUMOR NECROSIS FACTOR-ALPHA FACTOR"/>
    <property type="match status" value="1"/>
</dbReference>
<feature type="domain" description="LITAF" evidence="10">
    <location>
        <begin position="225"/>
        <end position="310"/>
    </location>
</feature>
<evidence type="ECO:0000256" key="4">
    <source>
        <dbReference type="ARBA" id="ARBA00005975"/>
    </source>
</evidence>
<evidence type="ECO:0000256" key="8">
    <source>
        <dbReference type="SAM" id="MobiDB-lite"/>
    </source>
</evidence>
<feature type="transmembrane region" description="Helical" evidence="9">
    <location>
        <begin position="268"/>
        <end position="288"/>
    </location>
</feature>
<comment type="caution">
    <text evidence="11">The sequence shown here is derived from an EMBL/GenBank/DDBJ whole genome shotgun (WGS) entry which is preliminary data.</text>
</comment>
<evidence type="ECO:0000256" key="3">
    <source>
        <dbReference type="ARBA" id="ARBA00004630"/>
    </source>
</evidence>
<evidence type="ECO:0000313" key="12">
    <source>
        <dbReference type="Proteomes" id="UP001314205"/>
    </source>
</evidence>
<evidence type="ECO:0000256" key="2">
    <source>
        <dbReference type="ARBA" id="ARBA00004481"/>
    </source>
</evidence>
<dbReference type="InterPro" id="IPR006629">
    <property type="entry name" value="LITAF"/>
</dbReference>
<keyword evidence="9" id="KW-0812">Transmembrane</keyword>
<dbReference type="InterPro" id="IPR037519">
    <property type="entry name" value="LITAF_fam"/>
</dbReference>
<evidence type="ECO:0000256" key="9">
    <source>
        <dbReference type="SAM" id="Phobius"/>
    </source>
</evidence>
<evidence type="ECO:0000256" key="1">
    <source>
        <dbReference type="ARBA" id="ARBA00004414"/>
    </source>
</evidence>
<protein>
    <recommendedName>
        <fullName evidence="10">LITAF domain-containing protein</fullName>
    </recommendedName>
</protein>
<evidence type="ECO:0000256" key="6">
    <source>
        <dbReference type="ARBA" id="ARBA00022833"/>
    </source>
</evidence>
<dbReference type="Pfam" id="PF10601">
    <property type="entry name" value="zf-LITAF-like"/>
    <property type="match status" value="1"/>
</dbReference>
<feature type="compositionally biased region" description="Polar residues" evidence="8">
    <location>
        <begin position="21"/>
        <end position="36"/>
    </location>
</feature>
<gene>
    <name evidence="11" type="ORF">PARMNEM_LOCUS12320</name>
</gene>
<keyword evidence="6" id="KW-0862">Zinc</keyword>
<comment type="similarity">
    <text evidence="4">Belongs to the CDIP1/LITAF family.</text>
</comment>
<name>A0AAV1LE85_9NEOP</name>
<dbReference type="PROSITE" id="PS51837">
    <property type="entry name" value="LITAF"/>
    <property type="match status" value="1"/>
</dbReference>
<keyword evidence="12" id="KW-1185">Reference proteome</keyword>
<keyword evidence="7 9" id="KW-0472">Membrane</keyword>
<keyword evidence="9" id="KW-1133">Transmembrane helix</keyword>
<dbReference type="GO" id="GO:0008270">
    <property type="term" value="F:zinc ion binding"/>
    <property type="evidence" value="ECO:0007669"/>
    <property type="project" value="TreeGrafter"/>
</dbReference>
<evidence type="ECO:0000256" key="5">
    <source>
        <dbReference type="ARBA" id="ARBA00022723"/>
    </source>
</evidence>
<organism evidence="11 12">
    <name type="scientific">Parnassius mnemosyne</name>
    <name type="common">clouded apollo</name>
    <dbReference type="NCBI Taxonomy" id="213953"/>
    <lineage>
        <taxon>Eukaryota</taxon>
        <taxon>Metazoa</taxon>
        <taxon>Ecdysozoa</taxon>
        <taxon>Arthropoda</taxon>
        <taxon>Hexapoda</taxon>
        <taxon>Insecta</taxon>
        <taxon>Pterygota</taxon>
        <taxon>Neoptera</taxon>
        <taxon>Endopterygota</taxon>
        <taxon>Lepidoptera</taxon>
        <taxon>Glossata</taxon>
        <taxon>Ditrysia</taxon>
        <taxon>Papilionoidea</taxon>
        <taxon>Papilionidae</taxon>
        <taxon>Parnassiinae</taxon>
        <taxon>Parnassini</taxon>
        <taxon>Parnassius</taxon>
        <taxon>Driopa</taxon>
    </lineage>
</organism>
<evidence type="ECO:0000313" key="11">
    <source>
        <dbReference type="EMBL" id="CAK1592329.1"/>
    </source>
</evidence>
<dbReference type="PANTHER" id="PTHR23292:SF6">
    <property type="entry name" value="FI16602P1-RELATED"/>
    <property type="match status" value="1"/>
</dbReference>
<sequence length="317" mass="35511">MESNNDETAKLNNMEDDQEPPESQISNDIETTQSSEIVTTPISTMNHRIREDAILKITSNRLFDGKITNLCSPSSSLSLSFSNKKFSSSVPTTSQPLRISLHDASSVLQNTPNKSIKLPTLFQLCLSKLNESSISISTFKNIYAVRSYFEAPSKQITCKIDNVRETSAGLCTPNSLTSAPPSYSFVLRQMNLRRRPRFMGTFIPSPSFILRPPPPNYATAFDVYVDSPIPPPPIVYNYGFTSMPVICPECGYAGMSMITSRVTVCTHLWAAALCIFCCWICAPLPYVLRSCKNVYHYCRNCRNFLGMYCPTSQENMY</sequence>
<keyword evidence="5" id="KW-0479">Metal-binding</keyword>
<dbReference type="GO" id="GO:0031902">
    <property type="term" value="C:late endosome membrane"/>
    <property type="evidence" value="ECO:0007669"/>
    <property type="project" value="UniProtKB-SubCell"/>
</dbReference>
<reference evidence="11 12" key="1">
    <citation type="submission" date="2023-11" db="EMBL/GenBank/DDBJ databases">
        <authorList>
            <person name="Hedman E."/>
            <person name="Englund M."/>
            <person name="Stromberg M."/>
            <person name="Nyberg Akerstrom W."/>
            <person name="Nylinder S."/>
            <person name="Jareborg N."/>
            <person name="Kallberg Y."/>
            <person name="Kronander E."/>
        </authorList>
    </citation>
    <scope>NUCLEOTIDE SEQUENCE [LARGE SCALE GENOMIC DNA]</scope>
</reference>
<dbReference type="Proteomes" id="UP001314205">
    <property type="component" value="Unassembled WGS sequence"/>
</dbReference>
<evidence type="ECO:0000259" key="10">
    <source>
        <dbReference type="PROSITE" id="PS51837"/>
    </source>
</evidence>
<evidence type="ECO:0000256" key="7">
    <source>
        <dbReference type="ARBA" id="ARBA00023136"/>
    </source>
</evidence>
<accession>A0AAV1LE85</accession>
<dbReference type="AlphaFoldDB" id="A0AAV1LE85"/>
<dbReference type="SMART" id="SM00714">
    <property type="entry name" value="LITAF"/>
    <property type="match status" value="1"/>
</dbReference>
<feature type="region of interest" description="Disordered" evidence="8">
    <location>
        <begin position="1"/>
        <end position="36"/>
    </location>
</feature>
<comment type="subcellular location">
    <subcellularLocation>
        <location evidence="2">Endosome membrane</location>
        <topology evidence="2">Peripheral membrane protein</topology>
    </subcellularLocation>
    <subcellularLocation>
        <location evidence="1">Late endosome membrane</location>
    </subcellularLocation>
    <subcellularLocation>
        <location evidence="3">Lysosome membrane</location>
        <topology evidence="3">Peripheral membrane protein</topology>
        <orientation evidence="3">Cytoplasmic side</orientation>
    </subcellularLocation>
</comment>
<dbReference type="EMBL" id="CAVLGL010000087">
    <property type="protein sequence ID" value="CAK1592329.1"/>
    <property type="molecule type" value="Genomic_DNA"/>
</dbReference>
<dbReference type="GO" id="GO:0005765">
    <property type="term" value="C:lysosomal membrane"/>
    <property type="evidence" value="ECO:0007669"/>
    <property type="project" value="UniProtKB-SubCell"/>
</dbReference>